<gene>
    <name evidence="1" type="ORF">NJ959_18435</name>
</gene>
<dbReference type="EMBL" id="JAMZMM010000198">
    <property type="protein sequence ID" value="MCP2730409.1"/>
    <property type="molecule type" value="Genomic_DNA"/>
</dbReference>
<reference evidence="1" key="1">
    <citation type="submission" date="2022-06" db="EMBL/GenBank/DDBJ databases">
        <title>New cyanobacteria of genus Symplocastrum in benthos of Lake Baikal.</title>
        <authorList>
            <person name="Sorokovikova E."/>
            <person name="Tikhonova I."/>
            <person name="Krasnopeev A."/>
            <person name="Evseev P."/>
            <person name="Gladkikh A."/>
            <person name="Belykh O."/>
        </authorList>
    </citation>
    <scope>NUCLEOTIDE SEQUENCE</scope>
    <source>
        <strain evidence="1">BBK-W-15</strain>
    </source>
</reference>
<protein>
    <submittedName>
        <fullName evidence="1">Uncharacterized protein</fullName>
    </submittedName>
</protein>
<proteinExistence type="predicted"/>
<organism evidence="1 2">
    <name type="scientific">Limnofasciculus baicalensis BBK-W-15</name>
    <dbReference type="NCBI Taxonomy" id="2699891"/>
    <lineage>
        <taxon>Bacteria</taxon>
        <taxon>Bacillati</taxon>
        <taxon>Cyanobacteriota</taxon>
        <taxon>Cyanophyceae</taxon>
        <taxon>Coleofasciculales</taxon>
        <taxon>Coleofasciculaceae</taxon>
        <taxon>Limnofasciculus</taxon>
        <taxon>Limnofasciculus baicalensis</taxon>
    </lineage>
</organism>
<dbReference type="Proteomes" id="UP001204953">
    <property type="component" value="Unassembled WGS sequence"/>
</dbReference>
<keyword evidence="2" id="KW-1185">Reference proteome</keyword>
<accession>A0AAE3KNJ2</accession>
<dbReference type="AlphaFoldDB" id="A0AAE3KNJ2"/>
<comment type="caution">
    <text evidence="1">The sequence shown here is derived from an EMBL/GenBank/DDBJ whole genome shotgun (WGS) entry which is preliminary data.</text>
</comment>
<evidence type="ECO:0000313" key="1">
    <source>
        <dbReference type="EMBL" id="MCP2730409.1"/>
    </source>
</evidence>
<evidence type="ECO:0000313" key="2">
    <source>
        <dbReference type="Proteomes" id="UP001204953"/>
    </source>
</evidence>
<name>A0AAE3KNJ2_9CYAN</name>
<dbReference type="RefSeq" id="WP_254013169.1">
    <property type="nucleotide sequence ID" value="NZ_JAMZMM010000198.1"/>
</dbReference>
<sequence length="46" mass="5281">MDNIKVKKFQNVELAISAKQLGSWTIRLLLPPDYRLAIARLLACLR</sequence>